<dbReference type="CDD" id="cd11058">
    <property type="entry name" value="CYP60B-like"/>
    <property type="match status" value="1"/>
</dbReference>
<evidence type="ECO:0000256" key="6">
    <source>
        <dbReference type="ARBA" id="ARBA00023004"/>
    </source>
</evidence>
<keyword evidence="10" id="KW-0812">Transmembrane</keyword>
<dbReference type="InterPro" id="IPR036396">
    <property type="entry name" value="Cyt_P450_sf"/>
</dbReference>
<keyword evidence="10" id="KW-1133">Transmembrane helix</keyword>
<dbReference type="GO" id="GO:0004497">
    <property type="term" value="F:monooxygenase activity"/>
    <property type="evidence" value="ECO:0007669"/>
    <property type="project" value="UniProtKB-KW"/>
</dbReference>
<dbReference type="GO" id="GO:0016705">
    <property type="term" value="F:oxidoreductase activity, acting on paired donors, with incorporation or reduction of molecular oxygen"/>
    <property type="evidence" value="ECO:0007669"/>
    <property type="project" value="InterPro"/>
</dbReference>
<protein>
    <submittedName>
        <fullName evidence="11">Cytochrome P450</fullName>
    </submittedName>
</protein>
<dbReference type="FunFam" id="1.10.630.10:FF:000047">
    <property type="entry name" value="Cytochrome P450 monooxygenase"/>
    <property type="match status" value="1"/>
</dbReference>
<dbReference type="PRINTS" id="PR00385">
    <property type="entry name" value="P450"/>
</dbReference>
<evidence type="ECO:0000256" key="10">
    <source>
        <dbReference type="SAM" id="Phobius"/>
    </source>
</evidence>
<dbReference type="GO" id="GO:0045122">
    <property type="term" value="P:aflatoxin biosynthetic process"/>
    <property type="evidence" value="ECO:0007669"/>
    <property type="project" value="UniProtKB-ARBA"/>
</dbReference>
<accession>A0A5N5WH98</accession>
<feature type="transmembrane region" description="Helical" evidence="10">
    <location>
        <begin position="21"/>
        <end position="41"/>
    </location>
</feature>
<dbReference type="Pfam" id="PF00067">
    <property type="entry name" value="p450"/>
    <property type="match status" value="1"/>
</dbReference>
<evidence type="ECO:0000256" key="4">
    <source>
        <dbReference type="ARBA" id="ARBA00022723"/>
    </source>
</evidence>
<sequence length="523" mass="59626">MDSLVFMISNLSSLTWQEMACGFLILLILYYICCVIYTLYFHPLSRFPGPKLAAISPLTHIIWDIKGAQHSTIKKLHDQYGDVIRISPNALAYRAAPAWRDIYGHRKKGQKIFYKDPALYTPLPNGMNSLLTANEADHARMRRLLTHAFSNKALKEQEPILHVYADLLIQRLDEQIAPSSQATAFIDICRWFNFTTFDIIGDLSFGEPFGCLQDSQYHWWVSTITDAVKASCYLKILWFYPLMSVLARFLVPKHLMEKRADTFNLSVEKVDRRLKRDTARPDFTSYIMKHDRDGKCMSRGEIDANAASFVVAGSETTAALLSGCIFYITQHPDKYNRLISEIRGAFKSEADIQLSALSTLPYLNAVLEETLRIYPPIPAMLPRLVPEGGAIINGQFVNKGVSVSISLWSVLHCESNFVDAKSFIPERWLKDEVTGAPLDDRYAADRKEAFQPFSYGPRNCLGQHLANAEMRLILAKLLWHFELELSTECMNWNDQQSFSLWRRPELKVRLLRAGRGPGLLNCI</sequence>
<dbReference type="InterPro" id="IPR017972">
    <property type="entry name" value="Cyt_P450_CS"/>
</dbReference>
<evidence type="ECO:0000256" key="8">
    <source>
        <dbReference type="PIRSR" id="PIRSR602401-1"/>
    </source>
</evidence>
<keyword evidence="10" id="KW-0472">Membrane</keyword>
<dbReference type="InterPro" id="IPR050121">
    <property type="entry name" value="Cytochrome_P450_monoxygenase"/>
</dbReference>
<dbReference type="PANTHER" id="PTHR24305:SF210">
    <property type="entry name" value="CYTOCHROME P450 MONOOXYGENASE ASQL-RELATED"/>
    <property type="match status" value="1"/>
</dbReference>
<dbReference type="OrthoDB" id="1470350at2759"/>
<dbReference type="GO" id="GO:0005506">
    <property type="term" value="F:iron ion binding"/>
    <property type="evidence" value="ECO:0007669"/>
    <property type="project" value="InterPro"/>
</dbReference>
<evidence type="ECO:0000256" key="3">
    <source>
        <dbReference type="ARBA" id="ARBA00022617"/>
    </source>
</evidence>
<keyword evidence="7 9" id="KW-0503">Monooxygenase</keyword>
<evidence type="ECO:0000256" key="1">
    <source>
        <dbReference type="ARBA" id="ARBA00001971"/>
    </source>
</evidence>
<dbReference type="PANTHER" id="PTHR24305">
    <property type="entry name" value="CYTOCHROME P450"/>
    <property type="match status" value="1"/>
</dbReference>
<dbReference type="InterPro" id="IPR001128">
    <property type="entry name" value="Cyt_P450"/>
</dbReference>
<comment type="cofactor">
    <cofactor evidence="1 8">
        <name>heme</name>
        <dbReference type="ChEBI" id="CHEBI:30413"/>
    </cofactor>
</comment>
<evidence type="ECO:0000256" key="5">
    <source>
        <dbReference type="ARBA" id="ARBA00023002"/>
    </source>
</evidence>
<keyword evidence="6 8" id="KW-0408">Iron</keyword>
<keyword evidence="5 9" id="KW-0560">Oxidoreductase</keyword>
<dbReference type="AlphaFoldDB" id="A0A5N5WH98"/>
<evidence type="ECO:0000313" key="12">
    <source>
        <dbReference type="Proteomes" id="UP000326565"/>
    </source>
</evidence>
<evidence type="ECO:0000256" key="9">
    <source>
        <dbReference type="RuleBase" id="RU000461"/>
    </source>
</evidence>
<dbReference type="PROSITE" id="PS00086">
    <property type="entry name" value="CYTOCHROME_P450"/>
    <property type="match status" value="1"/>
</dbReference>
<dbReference type="Gene3D" id="1.10.630.10">
    <property type="entry name" value="Cytochrome P450"/>
    <property type="match status" value="1"/>
</dbReference>
<evidence type="ECO:0000256" key="7">
    <source>
        <dbReference type="ARBA" id="ARBA00023033"/>
    </source>
</evidence>
<name>A0A5N5WH98_9EURO</name>
<dbReference type="Proteomes" id="UP000326565">
    <property type="component" value="Unassembled WGS sequence"/>
</dbReference>
<proteinExistence type="inferred from homology"/>
<dbReference type="SUPFAM" id="SSF48264">
    <property type="entry name" value="Cytochrome P450"/>
    <property type="match status" value="1"/>
</dbReference>
<feature type="binding site" description="axial binding residue" evidence="8">
    <location>
        <position position="460"/>
    </location>
    <ligand>
        <name>heme</name>
        <dbReference type="ChEBI" id="CHEBI:30413"/>
    </ligand>
    <ligandPart>
        <name>Fe</name>
        <dbReference type="ChEBI" id="CHEBI:18248"/>
    </ligandPart>
</feature>
<keyword evidence="3 8" id="KW-0349">Heme</keyword>
<comment type="similarity">
    <text evidence="2 9">Belongs to the cytochrome P450 family.</text>
</comment>
<evidence type="ECO:0000313" key="11">
    <source>
        <dbReference type="EMBL" id="KAB8067843.1"/>
    </source>
</evidence>
<dbReference type="EMBL" id="ML732439">
    <property type="protein sequence ID" value="KAB8067843.1"/>
    <property type="molecule type" value="Genomic_DNA"/>
</dbReference>
<dbReference type="InterPro" id="IPR002401">
    <property type="entry name" value="Cyt_P450_E_grp-I"/>
</dbReference>
<gene>
    <name evidence="11" type="ORF">BDV29DRAFT_196128</name>
</gene>
<dbReference type="GO" id="GO:0020037">
    <property type="term" value="F:heme binding"/>
    <property type="evidence" value="ECO:0007669"/>
    <property type="project" value="InterPro"/>
</dbReference>
<organism evidence="11 12">
    <name type="scientific">Aspergillus leporis</name>
    <dbReference type="NCBI Taxonomy" id="41062"/>
    <lineage>
        <taxon>Eukaryota</taxon>
        <taxon>Fungi</taxon>
        <taxon>Dikarya</taxon>
        <taxon>Ascomycota</taxon>
        <taxon>Pezizomycotina</taxon>
        <taxon>Eurotiomycetes</taxon>
        <taxon>Eurotiomycetidae</taxon>
        <taxon>Eurotiales</taxon>
        <taxon>Aspergillaceae</taxon>
        <taxon>Aspergillus</taxon>
        <taxon>Aspergillus subgen. Circumdati</taxon>
    </lineage>
</organism>
<keyword evidence="4 8" id="KW-0479">Metal-binding</keyword>
<keyword evidence="12" id="KW-1185">Reference proteome</keyword>
<reference evidence="11 12" key="1">
    <citation type="submission" date="2019-04" db="EMBL/GenBank/DDBJ databases">
        <title>Friends and foes A comparative genomics study of 23 Aspergillus species from section Flavi.</title>
        <authorList>
            <consortium name="DOE Joint Genome Institute"/>
            <person name="Kjaerbolling I."/>
            <person name="Vesth T."/>
            <person name="Frisvad J.C."/>
            <person name="Nybo J.L."/>
            <person name="Theobald S."/>
            <person name="Kildgaard S."/>
            <person name="Isbrandt T."/>
            <person name="Kuo A."/>
            <person name="Sato A."/>
            <person name="Lyhne E.K."/>
            <person name="Kogle M.E."/>
            <person name="Wiebenga A."/>
            <person name="Kun R.S."/>
            <person name="Lubbers R.J."/>
            <person name="Makela M.R."/>
            <person name="Barry K."/>
            <person name="Chovatia M."/>
            <person name="Clum A."/>
            <person name="Daum C."/>
            <person name="Haridas S."/>
            <person name="He G."/>
            <person name="LaButti K."/>
            <person name="Lipzen A."/>
            <person name="Mondo S."/>
            <person name="Riley R."/>
            <person name="Salamov A."/>
            <person name="Simmons B.A."/>
            <person name="Magnuson J.K."/>
            <person name="Henrissat B."/>
            <person name="Mortensen U.H."/>
            <person name="Larsen T.O."/>
            <person name="Devries R.P."/>
            <person name="Grigoriev I.V."/>
            <person name="Machida M."/>
            <person name="Baker S.E."/>
            <person name="Andersen M.R."/>
        </authorList>
    </citation>
    <scope>NUCLEOTIDE SEQUENCE [LARGE SCALE GENOMIC DNA]</scope>
    <source>
        <strain evidence="11 12">CBS 151.66</strain>
    </source>
</reference>
<evidence type="ECO:0000256" key="2">
    <source>
        <dbReference type="ARBA" id="ARBA00010617"/>
    </source>
</evidence>
<dbReference type="PRINTS" id="PR00463">
    <property type="entry name" value="EP450I"/>
</dbReference>